<dbReference type="PhylomeDB" id="A0A068UFZ9"/>
<dbReference type="InterPro" id="IPR021625">
    <property type="entry name" value="PI31_Prot_N"/>
</dbReference>
<dbReference type="AlphaFoldDB" id="A0A068UFZ9"/>
<protein>
    <recommendedName>
        <fullName evidence="4">PI31 proteasome regulator N-terminal domain-containing protein</fullName>
    </recommendedName>
</protein>
<dbReference type="GO" id="GO:0004866">
    <property type="term" value="F:endopeptidase inhibitor activity"/>
    <property type="evidence" value="ECO:0007669"/>
    <property type="project" value="InterPro"/>
</dbReference>
<feature type="compositionally biased region" description="Basic and acidic residues" evidence="3">
    <location>
        <begin position="171"/>
        <end position="180"/>
    </location>
</feature>
<dbReference type="Gene3D" id="3.40.1000.30">
    <property type="match status" value="1"/>
</dbReference>
<evidence type="ECO:0000313" key="5">
    <source>
        <dbReference type="EMBL" id="CDP06558.1"/>
    </source>
</evidence>
<dbReference type="STRING" id="49390.A0A068UFZ9"/>
<comment type="similarity">
    <text evidence="1">Belongs to the proteasome inhibitor PI31 family.</text>
</comment>
<evidence type="ECO:0000313" key="6">
    <source>
        <dbReference type="Proteomes" id="UP000295252"/>
    </source>
</evidence>
<feature type="compositionally biased region" description="Pro residues" evidence="3">
    <location>
        <begin position="196"/>
        <end position="209"/>
    </location>
</feature>
<sequence>MGSATEQSVMGVIRAARPSFRNAHDKAAFAVHASFLASGFILHATGPPAFSDDVLSSTSTEEVGIEHWNEFDDSYAFVYSNPDKGSQKILVKCLAMNDKLLVDALAEGDSEPVHLEINVPDYVAEDGRNNYTTMFKNIGKLVRDVDKEILGKLVRSPTASSSAHNSSSKSRVPEGDESKSDQPSPRVSEPDEPSIFNPPNPSFIVPPVPGSGGDDLFPGPGAGVYPRGNFGGPGSMLIGPNDPRWFGSGNRPPHFPGGPQPGVPPGARFDPYGPPGVPGFEPNRFIRHPRRPGGGTHPDLEHFGDGSDII</sequence>
<feature type="region of interest" description="Disordered" evidence="3">
    <location>
        <begin position="155"/>
        <end position="221"/>
    </location>
</feature>
<dbReference type="Proteomes" id="UP000295252">
    <property type="component" value="Chromosome VIII"/>
</dbReference>
<feature type="region of interest" description="Disordered" evidence="3">
    <location>
        <begin position="250"/>
        <end position="310"/>
    </location>
</feature>
<feature type="domain" description="PI31 proteasome regulator N-terminal" evidence="4">
    <location>
        <begin position="17"/>
        <end position="156"/>
    </location>
</feature>
<dbReference type="Gramene" id="CDP06558">
    <property type="protein sequence ID" value="CDP06558"/>
    <property type="gene ID" value="GSCOC_T00023449001"/>
</dbReference>
<dbReference type="PANTHER" id="PTHR13266:SF1">
    <property type="entry name" value="PROTEASOME INHIBITOR PI31 SUBUNIT"/>
    <property type="match status" value="1"/>
</dbReference>
<name>A0A068UFZ9_COFCA</name>
<dbReference type="EMBL" id="HG739106">
    <property type="protein sequence ID" value="CDP06558.1"/>
    <property type="molecule type" value="Genomic_DNA"/>
</dbReference>
<dbReference type="InterPro" id="IPR045128">
    <property type="entry name" value="PI31-like"/>
</dbReference>
<gene>
    <name evidence="5" type="ORF">GSCOC_T00023449001</name>
</gene>
<dbReference type="GO" id="GO:0070628">
    <property type="term" value="F:proteasome binding"/>
    <property type="evidence" value="ECO:0007669"/>
    <property type="project" value="InterPro"/>
</dbReference>
<dbReference type="PANTHER" id="PTHR13266">
    <property type="entry name" value="PROTEASOME INHIBITOR"/>
    <property type="match status" value="1"/>
</dbReference>
<feature type="compositionally biased region" description="Low complexity" evidence="3">
    <location>
        <begin position="156"/>
        <end position="170"/>
    </location>
</feature>
<feature type="compositionally biased region" description="Pro residues" evidence="3">
    <location>
        <begin position="253"/>
        <end position="264"/>
    </location>
</feature>
<evidence type="ECO:0000256" key="3">
    <source>
        <dbReference type="SAM" id="MobiDB-lite"/>
    </source>
</evidence>
<dbReference type="OMA" id="PFGFPDI"/>
<dbReference type="GO" id="GO:0043161">
    <property type="term" value="P:proteasome-mediated ubiquitin-dependent protein catabolic process"/>
    <property type="evidence" value="ECO:0007669"/>
    <property type="project" value="InterPro"/>
</dbReference>
<dbReference type="OrthoDB" id="68090at2759"/>
<dbReference type="GO" id="GO:0000502">
    <property type="term" value="C:proteasome complex"/>
    <property type="evidence" value="ECO:0007669"/>
    <property type="project" value="UniProtKB-KW"/>
</dbReference>
<dbReference type="Pfam" id="PF11566">
    <property type="entry name" value="PI31_Prot_N"/>
    <property type="match status" value="1"/>
</dbReference>
<reference evidence="6" key="1">
    <citation type="journal article" date="2014" name="Science">
        <title>The coffee genome provides insight into the convergent evolution of caffeine biosynthesis.</title>
        <authorList>
            <person name="Denoeud F."/>
            <person name="Carretero-Paulet L."/>
            <person name="Dereeper A."/>
            <person name="Droc G."/>
            <person name="Guyot R."/>
            <person name="Pietrella M."/>
            <person name="Zheng C."/>
            <person name="Alberti A."/>
            <person name="Anthony F."/>
            <person name="Aprea G."/>
            <person name="Aury J.M."/>
            <person name="Bento P."/>
            <person name="Bernard M."/>
            <person name="Bocs S."/>
            <person name="Campa C."/>
            <person name="Cenci A."/>
            <person name="Combes M.C."/>
            <person name="Crouzillat D."/>
            <person name="Da Silva C."/>
            <person name="Daddiego L."/>
            <person name="De Bellis F."/>
            <person name="Dussert S."/>
            <person name="Garsmeur O."/>
            <person name="Gayraud T."/>
            <person name="Guignon V."/>
            <person name="Jahn K."/>
            <person name="Jamilloux V."/>
            <person name="Joet T."/>
            <person name="Labadie K."/>
            <person name="Lan T."/>
            <person name="Leclercq J."/>
            <person name="Lepelley M."/>
            <person name="Leroy T."/>
            <person name="Li L.T."/>
            <person name="Librado P."/>
            <person name="Lopez L."/>
            <person name="Munoz A."/>
            <person name="Noel B."/>
            <person name="Pallavicini A."/>
            <person name="Perrotta G."/>
            <person name="Poncet V."/>
            <person name="Pot D."/>
            <person name="Priyono X."/>
            <person name="Rigoreau M."/>
            <person name="Rouard M."/>
            <person name="Rozas J."/>
            <person name="Tranchant-Dubreuil C."/>
            <person name="VanBuren R."/>
            <person name="Zhang Q."/>
            <person name="Andrade A.C."/>
            <person name="Argout X."/>
            <person name="Bertrand B."/>
            <person name="de Kochko A."/>
            <person name="Graziosi G."/>
            <person name="Henry R.J."/>
            <person name="Jayarama X."/>
            <person name="Ming R."/>
            <person name="Nagai C."/>
            <person name="Rounsley S."/>
            <person name="Sankoff D."/>
            <person name="Giuliano G."/>
            <person name="Albert V.A."/>
            <person name="Wincker P."/>
            <person name="Lashermes P."/>
        </authorList>
    </citation>
    <scope>NUCLEOTIDE SEQUENCE [LARGE SCALE GENOMIC DNA]</scope>
    <source>
        <strain evidence="6">cv. DH200-94</strain>
    </source>
</reference>
<organism evidence="5 6">
    <name type="scientific">Coffea canephora</name>
    <name type="common">Robusta coffee</name>
    <dbReference type="NCBI Taxonomy" id="49390"/>
    <lineage>
        <taxon>Eukaryota</taxon>
        <taxon>Viridiplantae</taxon>
        <taxon>Streptophyta</taxon>
        <taxon>Embryophyta</taxon>
        <taxon>Tracheophyta</taxon>
        <taxon>Spermatophyta</taxon>
        <taxon>Magnoliopsida</taxon>
        <taxon>eudicotyledons</taxon>
        <taxon>Gunneridae</taxon>
        <taxon>Pentapetalae</taxon>
        <taxon>asterids</taxon>
        <taxon>lamiids</taxon>
        <taxon>Gentianales</taxon>
        <taxon>Rubiaceae</taxon>
        <taxon>Ixoroideae</taxon>
        <taxon>Gardenieae complex</taxon>
        <taxon>Bertiereae - Coffeeae clade</taxon>
        <taxon>Coffeeae</taxon>
        <taxon>Coffea</taxon>
    </lineage>
</organism>
<evidence type="ECO:0000256" key="1">
    <source>
        <dbReference type="ARBA" id="ARBA00006405"/>
    </source>
</evidence>
<feature type="compositionally biased region" description="Basic and acidic residues" evidence="3">
    <location>
        <begin position="298"/>
        <end position="310"/>
    </location>
</feature>
<dbReference type="FunCoup" id="A0A068UFZ9">
    <property type="interactions" value="2792"/>
</dbReference>
<evidence type="ECO:0000259" key="4">
    <source>
        <dbReference type="Pfam" id="PF11566"/>
    </source>
</evidence>
<keyword evidence="6" id="KW-1185">Reference proteome</keyword>
<keyword evidence="2" id="KW-0647">Proteasome</keyword>
<dbReference type="InParanoid" id="A0A068UFZ9"/>
<evidence type="ECO:0000256" key="2">
    <source>
        <dbReference type="ARBA" id="ARBA00022942"/>
    </source>
</evidence>
<proteinExistence type="inferred from homology"/>
<accession>A0A068UFZ9</accession>